<dbReference type="InterPro" id="IPR001482">
    <property type="entry name" value="T2SS/T4SS_dom"/>
</dbReference>
<dbReference type="NCBIfam" id="TIGR02782">
    <property type="entry name" value="TrbB_P"/>
    <property type="match status" value="1"/>
</dbReference>
<gene>
    <name evidence="3" type="primary">trbB</name>
    <name evidence="3" type="ORF">PQU94_04200</name>
</gene>
<organism evidence="3 4">
    <name type="scientific">Asticcacaulis currens</name>
    <dbReference type="NCBI Taxonomy" id="2984210"/>
    <lineage>
        <taxon>Bacteria</taxon>
        <taxon>Pseudomonadati</taxon>
        <taxon>Pseudomonadota</taxon>
        <taxon>Alphaproteobacteria</taxon>
        <taxon>Caulobacterales</taxon>
        <taxon>Caulobacteraceae</taxon>
        <taxon>Asticcacaulis</taxon>
    </lineage>
</organism>
<evidence type="ECO:0000313" key="4">
    <source>
        <dbReference type="Proteomes" id="UP001216595"/>
    </source>
</evidence>
<reference evidence="3 4" key="1">
    <citation type="submission" date="2023-01" db="EMBL/GenBank/DDBJ databases">
        <title>Novel species of the genus Asticcacaulis isolated from rivers.</title>
        <authorList>
            <person name="Lu H."/>
        </authorList>
    </citation>
    <scope>NUCLEOTIDE SEQUENCE [LARGE SCALE GENOMIC DNA]</scope>
    <source>
        <strain evidence="3 4">DXS10W</strain>
    </source>
</reference>
<evidence type="ECO:0000256" key="1">
    <source>
        <dbReference type="ARBA" id="ARBA00006611"/>
    </source>
</evidence>
<keyword evidence="4" id="KW-1185">Reference proteome</keyword>
<proteinExistence type="inferred from homology"/>
<dbReference type="RefSeq" id="WP_272740245.1">
    <property type="nucleotide sequence ID" value="NZ_JAQQKW010000002.1"/>
</dbReference>
<evidence type="ECO:0000259" key="2">
    <source>
        <dbReference type="Pfam" id="PF00437"/>
    </source>
</evidence>
<dbReference type="InterPro" id="IPR050921">
    <property type="entry name" value="T4SS_GSP_E_ATPase"/>
</dbReference>
<dbReference type="Pfam" id="PF00437">
    <property type="entry name" value="T2SSE"/>
    <property type="match status" value="1"/>
</dbReference>
<protein>
    <submittedName>
        <fullName evidence="3">P-type conjugative transfer ATPase TrbB</fullName>
    </submittedName>
</protein>
<dbReference type="SUPFAM" id="SSF52540">
    <property type="entry name" value="P-loop containing nucleoside triphosphate hydrolases"/>
    <property type="match status" value="1"/>
</dbReference>
<dbReference type="EMBL" id="JAQQKW010000002">
    <property type="protein sequence ID" value="MDC7693482.1"/>
    <property type="molecule type" value="Genomic_DNA"/>
</dbReference>
<feature type="domain" description="Bacterial type II secretion system protein E" evidence="2">
    <location>
        <begin position="108"/>
        <end position="292"/>
    </location>
</feature>
<comment type="caution">
    <text evidence="3">The sequence shown here is derived from an EMBL/GenBank/DDBJ whole genome shotgun (WGS) entry which is preliminary data.</text>
</comment>
<comment type="similarity">
    <text evidence="1">Belongs to the GSP E family.</text>
</comment>
<name>A0ABT5IBC4_9CAUL</name>
<sequence>MDPLSISHQRLRAMLRTAMGEGLAAALADPAVFEILVNPNGTVRFDRAAEGRVLAEGVMPPAEAERIIRLVASYVRAELHPDSPIVSAELPIAADGTGGERFEGLLPPVSRGPCFSIRKPAYRLFGLEDYVSARVMTKAQAEVLRRAVSSRQNILVAGGTSSGKTTLTNALLAEVAALGERVVLVEDTRELRCAAQDVVELRTRPGHITMGDLLRSTLRLRPDRIIVGEVRGAEALDLLKAWNTGHPGGIATLHANSAKGALFRLEQLVQEAVTHVPSALIAEAVDVIVFIRGADSQTGAPRHVAEIVGVDGLDAHGGYLLRPLRPHGEDPGIARSTLMEM</sequence>
<dbReference type="PANTHER" id="PTHR30486:SF6">
    <property type="entry name" value="TYPE IV PILUS RETRACTATION ATPASE PILT"/>
    <property type="match status" value="1"/>
</dbReference>
<accession>A0ABT5IBC4</accession>
<dbReference type="PANTHER" id="PTHR30486">
    <property type="entry name" value="TWITCHING MOTILITY PROTEIN PILT"/>
    <property type="match status" value="1"/>
</dbReference>
<dbReference type="InterPro" id="IPR014149">
    <property type="entry name" value="Conjug-transfer_TrbB"/>
</dbReference>
<dbReference type="Gene3D" id="3.30.450.90">
    <property type="match status" value="1"/>
</dbReference>
<dbReference type="Gene3D" id="3.40.50.300">
    <property type="entry name" value="P-loop containing nucleotide triphosphate hydrolases"/>
    <property type="match status" value="1"/>
</dbReference>
<dbReference type="InterPro" id="IPR027417">
    <property type="entry name" value="P-loop_NTPase"/>
</dbReference>
<dbReference type="CDD" id="cd01130">
    <property type="entry name" value="VirB11-like_ATPase"/>
    <property type="match status" value="1"/>
</dbReference>
<dbReference type="Proteomes" id="UP001216595">
    <property type="component" value="Unassembled WGS sequence"/>
</dbReference>
<evidence type="ECO:0000313" key="3">
    <source>
        <dbReference type="EMBL" id="MDC7693482.1"/>
    </source>
</evidence>